<accession>A0A0K6GV05</accession>
<protein>
    <recommendedName>
        <fullName evidence="9">Pre-heme d1 synthase</fullName>
    </recommendedName>
</protein>
<evidence type="ECO:0000259" key="10">
    <source>
        <dbReference type="PROSITE" id="PS51918"/>
    </source>
</evidence>
<dbReference type="FunFam" id="3.20.20.70:FF:000188">
    <property type="entry name" value="Mycofactocin radical SAM maturase MftC"/>
    <property type="match status" value="1"/>
</dbReference>
<dbReference type="PANTHER" id="PTHR11228:SF7">
    <property type="entry name" value="PQQA PEPTIDE CYCLASE"/>
    <property type="match status" value="1"/>
</dbReference>
<evidence type="ECO:0000256" key="7">
    <source>
        <dbReference type="ARBA" id="ARBA00023462"/>
    </source>
</evidence>
<dbReference type="InterPro" id="IPR006638">
    <property type="entry name" value="Elp3/MiaA/NifB-like_rSAM"/>
</dbReference>
<dbReference type="NCBIfam" id="TIGR04051">
    <property type="entry name" value="rSAM_NirJ"/>
    <property type="match status" value="1"/>
</dbReference>
<keyword evidence="4" id="KW-0479">Metal-binding</keyword>
<evidence type="ECO:0000256" key="8">
    <source>
        <dbReference type="ARBA" id="ARBA00056787"/>
    </source>
</evidence>
<dbReference type="InterPro" id="IPR058240">
    <property type="entry name" value="rSAM_sf"/>
</dbReference>
<evidence type="ECO:0000256" key="6">
    <source>
        <dbReference type="ARBA" id="ARBA00023014"/>
    </source>
</evidence>
<dbReference type="InterPro" id="IPR007197">
    <property type="entry name" value="rSAM"/>
</dbReference>
<dbReference type="GO" id="GO:0006783">
    <property type="term" value="P:heme biosynthetic process"/>
    <property type="evidence" value="ECO:0007669"/>
    <property type="project" value="TreeGrafter"/>
</dbReference>
<dbReference type="InterPro" id="IPR017200">
    <property type="entry name" value="PqqE-like"/>
</dbReference>
<dbReference type="GO" id="GO:0003824">
    <property type="term" value="F:catalytic activity"/>
    <property type="evidence" value="ECO:0007669"/>
    <property type="project" value="InterPro"/>
</dbReference>
<comment type="function">
    <text evidence="8">Involved in heme d1 biosynthesis. Radical SAM enzyme that catalyzes the removal of two propionate side chains from the intermediate 12,18-didecarboxysiroheme (DDSH) and may introduce the keto functions on rings A and B, yielding the heme d1 precursor dihydro-heme d1.</text>
</comment>
<evidence type="ECO:0000256" key="1">
    <source>
        <dbReference type="ARBA" id="ARBA00001966"/>
    </source>
</evidence>
<organism evidence="11 12">
    <name type="scientific">Gulbenkiania indica</name>
    <dbReference type="NCBI Taxonomy" id="375574"/>
    <lineage>
        <taxon>Bacteria</taxon>
        <taxon>Pseudomonadati</taxon>
        <taxon>Pseudomonadota</taxon>
        <taxon>Betaproteobacteria</taxon>
        <taxon>Neisseriales</taxon>
        <taxon>Chromobacteriaceae</taxon>
        <taxon>Gulbenkiania</taxon>
    </lineage>
</organism>
<keyword evidence="3" id="KW-0949">S-adenosyl-L-methionine</keyword>
<dbReference type="Proteomes" id="UP000243535">
    <property type="component" value="Unassembled WGS sequence"/>
</dbReference>
<dbReference type="SFLD" id="SFLDG01386">
    <property type="entry name" value="main_SPASM_domain-containing"/>
    <property type="match status" value="1"/>
</dbReference>
<keyword evidence="12" id="KW-1185">Reference proteome</keyword>
<dbReference type="RefSeq" id="WP_055433599.1">
    <property type="nucleotide sequence ID" value="NZ_CYHA01000002.1"/>
</dbReference>
<dbReference type="GO" id="GO:0051539">
    <property type="term" value="F:4 iron, 4 sulfur cluster binding"/>
    <property type="evidence" value="ECO:0007669"/>
    <property type="project" value="UniProtKB-KW"/>
</dbReference>
<evidence type="ECO:0000256" key="2">
    <source>
        <dbReference type="ARBA" id="ARBA00022485"/>
    </source>
</evidence>
<dbReference type="CDD" id="cd01335">
    <property type="entry name" value="Radical_SAM"/>
    <property type="match status" value="1"/>
</dbReference>
<dbReference type="GO" id="GO:0046872">
    <property type="term" value="F:metal ion binding"/>
    <property type="evidence" value="ECO:0007669"/>
    <property type="project" value="UniProtKB-KW"/>
</dbReference>
<dbReference type="InterPro" id="IPR050377">
    <property type="entry name" value="Radical_SAM_PqqE_MftC-like"/>
</dbReference>
<proteinExistence type="inferred from homology"/>
<dbReference type="SFLD" id="SFLDG01067">
    <property type="entry name" value="SPASM/twitch_domain_containing"/>
    <property type="match status" value="1"/>
</dbReference>
<evidence type="ECO:0000313" key="12">
    <source>
        <dbReference type="Proteomes" id="UP000243535"/>
    </source>
</evidence>
<dbReference type="PROSITE" id="PS51918">
    <property type="entry name" value="RADICAL_SAM"/>
    <property type="match status" value="1"/>
</dbReference>
<reference evidence="12" key="1">
    <citation type="submission" date="2015-08" db="EMBL/GenBank/DDBJ databases">
        <authorList>
            <person name="Varghese N."/>
        </authorList>
    </citation>
    <scope>NUCLEOTIDE SEQUENCE [LARGE SCALE GENOMIC DNA]</scope>
    <source>
        <strain evidence="12">DSM 17901</strain>
    </source>
</reference>
<dbReference type="SMART" id="SM00729">
    <property type="entry name" value="Elp3"/>
    <property type="match status" value="1"/>
</dbReference>
<dbReference type="EMBL" id="CYHA01000002">
    <property type="protein sequence ID" value="CUA82357.1"/>
    <property type="molecule type" value="Genomic_DNA"/>
</dbReference>
<sequence>MLRLTQYLQQIVSPMPGHPARRPSGPVVIWNLVRRCNLTCKHCYSISADKDFPGELSTDEVFAVMDDLKAFGVPVLILSGGEPLLRPDIFRIGLRAKALGFYVGLSSNGTLIEPANVNRIAEVGFDYVGVSLDGIGATHDRFRQLDGAFDRALEGIRLCRDAGLKVGVRYTMTEDNAADLPALLQLVADEGIDKFYFSHLNYAGRGNKHRDTDARHARTRWAMDLLIEACLLHLRAGCPKEFVTGNNDADGVYLLQWAARHHPEAVPVLASRLADWGGNASGVNVANIDNLGNVHPDTMWWKVTLGNVRERPFSSIWQDRSHPLMDGLKTRPRPVTGRCGACRHLAICNGNTRVRAWELTGDFWAADPACYLTDAEIGVEAGSHALPVLTAWQPVRRVHTEDRA</sequence>
<dbReference type="SFLD" id="SFLDF00393">
    <property type="entry name" value="heme_D1_biosynthesis_(NirJ-lik"/>
    <property type="match status" value="1"/>
</dbReference>
<keyword evidence="5" id="KW-0408">Iron</keyword>
<dbReference type="InterPro" id="IPR034480">
    <property type="entry name" value="Heme_synthase-like"/>
</dbReference>
<comment type="similarity">
    <text evidence="7">Belongs to the radical SAM superfamily.</text>
</comment>
<dbReference type="InterPro" id="IPR023992">
    <property type="entry name" value="HemeD1_Synth_NirJ"/>
</dbReference>
<keyword evidence="2" id="KW-0004">4Fe-4S</keyword>
<name>A0A0K6GV05_9NEIS</name>
<dbReference type="OrthoDB" id="9782387at2"/>
<dbReference type="Gene3D" id="3.20.20.70">
    <property type="entry name" value="Aldolase class I"/>
    <property type="match status" value="1"/>
</dbReference>
<evidence type="ECO:0000256" key="3">
    <source>
        <dbReference type="ARBA" id="ARBA00022691"/>
    </source>
</evidence>
<dbReference type="STRING" id="375574.GCA_001418035_01016"/>
<dbReference type="Pfam" id="PF04055">
    <property type="entry name" value="Radical_SAM"/>
    <property type="match status" value="1"/>
</dbReference>
<comment type="cofactor">
    <cofactor evidence="1">
        <name>[4Fe-4S] cluster</name>
        <dbReference type="ChEBI" id="CHEBI:49883"/>
    </cofactor>
</comment>
<evidence type="ECO:0000256" key="4">
    <source>
        <dbReference type="ARBA" id="ARBA00022723"/>
    </source>
</evidence>
<dbReference type="SFLD" id="SFLDS00029">
    <property type="entry name" value="Radical_SAM"/>
    <property type="match status" value="1"/>
</dbReference>
<keyword evidence="6" id="KW-0411">Iron-sulfur</keyword>
<dbReference type="SUPFAM" id="SSF102114">
    <property type="entry name" value="Radical SAM enzymes"/>
    <property type="match status" value="1"/>
</dbReference>
<feature type="domain" description="Radical SAM core" evidence="10">
    <location>
        <begin position="22"/>
        <end position="239"/>
    </location>
</feature>
<dbReference type="PANTHER" id="PTHR11228">
    <property type="entry name" value="RADICAL SAM DOMAIN PROTEIN"/>
    <property type="match status" value="1"/>
</dbReference>
<dbReference type="AlphaFoldDB" id="A0A0K6GV05"/>
<dbReference type="SFLD" id="SFLDG01385">
    <property type="entry name" value="heme_carboxy_lyase_like"/>
    <property type="match status" value="1"/>
</dbReference>
<gene>
    <name evidence="11" type="ORF">Ga0061063_1223</name>
</gene>
<dbReference type="PIRSF" id="PIRSF037420">
    <property type="entry name" value="PQQ_syn_pqqE"/>
    <property type="match status" value="1"/>
</dbReference>
<evidence type="ECO:0000256" key="9">
    <source>
        <dbReference type="ARBA" id="ARBA00073867"/>
    </source>
</evidence>
<evidence type="ECO:0000313" key="11">
    <source>
        <dbReference type="EMBL" id="CUA82357.1"/>
    </source>
</evidence>
<evidence type="ECO:0000256" key="5">
    <source>
        <dbReference type="ARBA" id="ARBA00023004"/>
    </source>
</evidence>
<dbReference type="InterPro" id="IPR013785">
    <property type="entry name" value="Aldolase_TIM"/>
</dbReference>